<dbReference type="SUPFAM" id="SSF53448">
    <property type="entry name" value="Nucleotide-diphospho-sugar transferases"/>
    <property type="match status" value="1"/>
</dbReference>
<dbReference type="GO" id="GO:0008690">
    <property type="term" value="F:3-deoxy-manno-octulosonate cytidylyltransferase activity"/>
    <property type="evidence" value="ECO:0007669"/>
    <property type="project" value="TreeGrafter"/>
</dbReference>
<protein>
    <submittedName>
        <fullName evidence="4">3-deoxy-manno-octulosonate cytidylyltransferase</fullName>
    </submittedName>
</protein>
<reference evidence="4 5" key="1">
    <citation type="submission" date="2018-05" db="EMBL/GenBank/DDBJ databases">
        <title>Description of Sphingomonas pokkalii sp nov, isolated from the rhizosphere of saline tolerant pokkali rice and its draft genome analysis.</title>
        <authorList>
            <person name="Menon R."/>
            <person name="Kumari S."/>
            <person name="Rameshkumar N."/>
        </authorList>
    </citation>
    <scope>NUCLEOTIDE SEQUENCE [LARGE SCALE GENOMIC DNA]</scope>
    <source>
        <strain evidence="4 5">L3B27</strain>
    </source>
</reference>
<organism evidence="4 5">
    <name type="scientific">Sphingomonas pokkalii</name>
    <dbReference type="NCBI Taxonomy" id="2175090"/>
    <lineage>
        <taxon>Bacteria</taxon>
        <taxon>Pseudomonadati</taxon>
        <taxon>Pseudomonadota</taxon>
        <taxon>Alphaproteobacteria</taxon>
        <taxon>Sphingomonadales</taxon>
        <taxon>Sphingomonadaceae</taxon>
        <taxon>Sphingomonas</taxon>
    </lineage>
</organism>
<dbReference type="GO" id="GO:0009103">
    <property type="term" value="P:lipopolysaccharide biosynthetic process"/>
    <property type="evidence" value="ECO:0007669"/>
    <property type="project" value="UniProtKB-KW"/>
</dbReference>
<name>A0A2U0S9R6_9SPHN</name>
<dbReference type="PANTHER" id="PTHR42866">
    <property type="entry name" value="3-DEOXY-MANNO-OCTULOSONATE CYTIDYLYLTRANSFERASE"/>
    <property type="match status" value="1"/>
</dbReference>
<dbReference type="RefSeq" id="WP_116467490.1">
    <property type="nucleotide sequence ID" value="NZ_QENQ01000001.1"/>
</dbReference>
<keyword evidence="5" id="KW-1185">Reference proteome</keyword>
<accession>A0A2U0S9R6</accession>
<proteinExistence type="predicted"/>
<comment type="caution">
    <text evidence="4">The sequence shown here is derived from an EMBL/GenBank/DDBJ whole genome shotgun (WGS) entry which is preliminary data.</text>
</comment>
<dbReference type="Proteomes" id="UP000245890">
    <property type="component" value="Unassembled WGS sequence"/>
</dbReference>
<dbReference type="OrthoDB" id="9815559at2"/>
<keyword evidence="2 4" id="KW-0548">Nucleotidyltransferase</keyword>
<dbReference type="Gene3D" id="3.90.550.10">
    <property type="entry name" value="Spore Coat Polysaccharide Biosynthesis Protein SpsA, Chain A"/>
    <property type="match status" value="1"/>
</dbReference>
<sequence>MIPNPAVDVPVQGEGIIVIPARYASSRYPGKPLALLRGATGIAQPLIARSIAAARSARLPLPLHIATDDDRIAAAVQALGEQPVLTPASCLNGTERVAAAIEALAISPSYAINFQGDALLTPPQFVAALADWMERHPDCAVATVAVPCSASVYAHLVIDQAAGRSGGTTVVVDSKGRALYFSKRVLPFMGGPPLEGAIPVLLHLGLYAYRPEALQRYRALPPSPAELAEGLEQLRFLHHGIPIDVVVLDAPDWDPIELNNPSDLAPIEAILAARGLA</sequence>
<dbReference type="NCBIfam" id="NF003950">
    <property type="entry name" value="PRK05450.1-3"/>
    <property type="match status" value="1"/>
</dbReference>
<keyword evidence="3" id="KW-0448">Lipopolysaccharide biosynthesis</keyword>
<evidence type="ECO:0000313" key="4">
    <source>
        <dbReference type="EMBL" id="PVX28035.1"/>
    </source>
</evidence>
<dbReference type="InterPro" id="IPR029044">
    <property type="entry name" value="Nucleotide-diphossugar_trans"/>
</dbReference>
<evidence type="ECO:0000256" key="3">
    <source>
        <dbReference type="ARBA" id="ARBA00022985"/>
    </source>
</evidence>
<evidence type="ECO:0000256" key="2">
    <source>
        <dbReference type="ARBA" id="ARBA00022695"/>
    </source>
</evidence>
<dbReference type="PANTHER" id="PTHR42866:SF2">
    <property type="entry name" value="3-DEOXY-MANNO-OCTULOSONATE CYTIDYLYLTRANSFERASE, MITOCHONDRIAL"/>
    <property type="match status" value="1"/>
</dbReference>
<gene>
    <name evidence="4" type="ORF">DD559_00625</name>
</gene>
<dbReference type="Pfam" id="PF02348">
    <property type="entry name" value="CTP_transf_3"/>
    <property type="match status" value="1"/>
</dbReference>
<evidence type="ECO:0000313" key="5">
    <source>
        <dbReference type="Proteomes" id="UP000245890"/>
    </source>
</evidence>
<keyword evidence="1 4" id="KW-0808">Transferase</keyword>
<dbReference type="GO" id="GO:0005829">
    <property type="term" value="C:cytosol"/>
    <property type="evidence" value="ECO:0007669"/>
    <property type="project" value="TreeGrafter"/>
</dbReference>
<dbReference type="EMBL" id="QENQ01000001">
    <property type="protein sequence ID" value="PVX28035.1"/>
    <property type="molecule type" value="Genomic_DNA"/>
</dbReference>
<dbReference type="InterPro" id="IPR003329">
    <property type="entry name" value="Cytidylyl_trans"/>
</dbReference>
<dbReference type="AlphaFoldDB" id="A0A2U0S9R6"/>
<evidence type="ECO:0000256" key="1">
    <source>
        <dbReference type="ARBA" id="ARBA00022679"/>
    </source>
</evidence>